<evidence type="ECO:0000256" key="1">
    <source>
        <dbReference type="SAM" id="SignalP"/>
    </source>
</evidence>
<keyword evidence="1" id="KW-0732">Signal</keyword>
<dbReference type="Proteomes" id="UP000254866">
    <property type="component" value="Unassembled WGS sequence"/>
</dbReference>
<keyword evidence="3" id="KW-1185">Reference proteome</keyword>
<proteinExistence type="predicted"/>
<organism evidence="2 3">
    <name type="scientific">Venustampulla echinocandica</name>
    <dbReference type="NCBI Taxonomy" id="2656787"/>
    <lineage>
        <taxon>Eukaryota</taxon>
        <taxon>Fungi</taxon>
        <taxon>Dikarya</taxon>
        <taxon>Ascomycota</taxon>
        <taxon>Pezizomycotina</taxon>
        <taxon>Leotiomycetes</taxon>
        <taxon>Helotiales</taxon>
        <taxon>Pleuroascaceae</taxon>
        <taxon>Venustampulla</taxon>
    </lineage>
</organism>
<comment type="caution">
    <text evidence="2">The sequence shown here is derived from an EMBL/GenBank/DDBJ whole genome shotgun (WGS) entry which is preliminary data.</text>
</comment>
<evidence type="ECO:0000313" key="2">
    <source>
        <dbReference type="EMBL" id="RDL34424.1"/>
    </source>
</evidence>
<name>A0A370TGV4_9HELO</name>
<dbReference type="STRING" id="2656787.A0A370TGV4"/>
<dbReference type="PANTHER" id="PTHR35605">
    <property type="entry name" value="ECP2 EFFECTOR PROTEIN DOMAIN-CONTAINING PROTEIN-RELATED"/>
    <property type="match status" value="1"/>
</dbReference>
<protein>
    <submittedName>
        <fullName evidence="2">Uncharacterized protein</fullName>
    </submittedName>
</protein>
<feature type="signal peptide" evidence="1">
    <location>
        <begin position="1"/>
        <end position="19"/>
    </location>
</feature>
<evidence type="ECO:0000313" key="3">
    <source>
        <dbReference type="Proteomes" id="UP000254866"/>
    </source>
</evidence>
<accession>A0A370TGV4</accession>
<dbReference type="GeneID" id="43600401"/>
<feature type="chain" id="PRO_5016595849" evidence="1">
    <location>
        <begin position="20"/>
        <end position="200"/>
    </location>
</feature>
<dbReference type="PANTHER" id="PTHR35605:SF1">
    <property type="entry name" value="ECP2 EFFECTOR PROTEIN DOMAIN-CONTAINING PROTEIN-RELATED"/>
    <property type="match status" value="1"/>
</dbReference>
<dbReference type="EMBL" id="NPIC01000007">
    <property type="protein sequence ID" value="RDL34424.1"/>
    <property type="molecule type" value="Genomic_DNA"/>
</dbReference>
<gene>
    <name evidence="2" type="ORF">BP5553_07552</name>
</gene>
<reference evidence="2 3" key="1">
    <citation type="journal article" date="2018" name="IMA Fungus">
        <title>IMA Genome-F 9: Draft genome sequence of Annulohypoxylon stygium, Aspergillus mulundensis, Berkeleyomyces basicola (syn. Thielaviopsis basicola), Ceratocystis smalleyi, two Cercospora beticola strains, Coleophoma cylindrospora, Fusarium fracticaudum, Phialophora cf. hyalina, and Morchella septimelata.</title>
        <authorList>
            <person name="Wingfield B.D."/>
            <person name="Bills G.F."/>
            <person name="Dong Y."/>
            <person name="Huang W."/>
            <person name="Nel W.J."/>
            <person name="Swalarsk-Parry B.S."/>
            <person name="Vaghefi N."/>
            <person name="Wilken P.M."/>
            <person name="An Z."/>
            <person name="de Beer Z.W."/>
            <person name="De Vos L."/>
            <person name="Chen L."/>
            <person name="Duong T.A."/>
            <person name="Gao Y."/>
            <person name="Hammerbacher A."/>
            <person name="Kikkert J.R."/>
            <person name="Li Y."/>
            <person name="Li H."/>
            <person name="Li K."/>
            <person name="Li Q."/>
            <person name="Liu X."/>
            <person name="Ma X."/>
            <person name="Naidoo K."/>
            <person name="Pethybridge S.J."/>
            <person name="Sun J."/>
            <person name="Steenkamp E.T."/>
            <person name="van der Nest M.A."/>
            <person name="van Wyk S."/>
            <person name="Wingfield M.J."/>
            <person name="Xiong C."/>
            <person name="Yue Q."/>
            <person name="Zhang X."/>
        </authorList>
    </citation>
    <scope>NUCLEOTIDE SEQUENCE [LARGE SCALE GENOMIC DNA]</scope>
    <source>
        <strain evidence="2 3">BP 5553</strain>
    </source>
</reference>
<dbReference type="RefSeq" id="XP_031867406.1">
    <property type="nucleotide sequence ID" value="XM_032016175.1"/>
</dbReference>
<dbReference type="OrthoDB" id="3466524at2759"/>
<sequence length="200" mass="21883">MQFTTAALAFAGFMAVALAAVVQEAADLPHPLVPFQYKGTLGGHDVQLNGTVEEIYAQMKVLHPEFDAEHAIQNGTNASAITPQNVNSKSNYICKPVPGHKDWDYANGDRIAEGIRYLKGIDICDVGPQTCVRISCSWSAGIFLCNDNDHAIFPKCNYIASYAQDLIGKCSVFPVFNGFYTCGQKFDTDRYNVIVRSTSC</sequence>
<dbReference type="AlphaFoldDB" id="A0A370TGV4"/>